<dbReference type="EMBL" id="JAAABI010000002">
    <property type="protein sequence ID" value="NAY91543.1"/>
    <property type="molecule type" value="Genomic_DNA"/>
</dbReference>
<accession>A0A964TB12</accession>
<protein>
    <recommendedName>
        <fullName evidence="3">Lipoprotein</fullName>
    </recommendedName>
</protein>
<organism evidence="1 2">
    <name type="scientific">Flagellimonas ochracea</name>
    <dbReference type="NCBI Taxonomy" id="2696472"/>
    <lineage>
        <taxon>Bacteria</taxon>
        <taxon>Pseudomonadati</taxon>
        <taxon>Bacteroidota</taxon>
        <taxon>Flavobacteriia</taxon>
        <taxon>Flavobacteriales</taxon>
        <taxon>Flavobacteriaceae</taxon>
        <taxon>Flagellimonas</taxon>
    </lineage>
</organism>
<dbReference type="RefSeq" id="WP_166522959.1">
    <property type="nucleotide sequence ID" value="NZ_JAAABI010000002.1"/>
</dbReference>
<gene>
    <name evidence="1" type="ORF">GTQ34_06405</name>
</gene>
<dbReference type="Proteomes" id="UP000667650">
    <property type="component" value="Unassembled WGS sequence"/>
</dbReference>
<keyword evidence="2" id="KW-1185">Reference proteome</keyword>
<evidence type="ECO:0008006" key="3">
    <source>
        <dbReference type="Google" id="ProtNLM"/>
    </source>
</evidence>
<dbReference type="PROSITE" id="PS51257">
    <property type="entry name" value="PROKAR_LIPOPROTEIN"/>
    <property type="match status" value="1"/>
</dbReference>
<comment type="caution">
    <text evidence="1">The sequence shown here is derived from an EMBL/GenBank/DDBJ whole genome shotgun (WGS) entry which is preliminary data.</text>
</comment>
<reference evidence="1" key="1">
    <citation type="submission" date="2020-01" db="EMBL/GenBank/DDBJ databases">
        <title>Muricauda ochracea sp. nov., isolated from a tidal flat of Garorim bay in Korea.</title>
        <authorList>
            <person name="Kim D."/>
            <person name="Yoo Y."/>
            <person name="Kim J.-J."/>
        </authorList>
    </citation>
    <scope>NUCLEOTIDE SEQUENCE</scope>
    <source>
        <strain evidence="1">JGD-17</strain>
    </source>
</reference>
<sequence>MRDWIWMVAILLLAGCSTDDDSTLDASKFPGTKFTVIGEDLNKVYQFSYDSEMASATTFDLTLDMGVETDYLTLRQTGDLLSFYSFFQGKFSIALKELTTGDIRVFEDFYTNTPERSITWGINNSSNVFFGYFGPFDSPNLGLQDVQLEGPESEDVVVDFNVGATFDPMLFDERLYMPFRDNLGNYKLTFYDLDSKVLGPTLSFGLDSFGFFITQNGDLAIIKNDSNSTLELYDALDLSFQESIVLNITLGSSIGAIHDAILIGDELYFNFIYPQPSRFVEGPAIYNLNTMETKLVDIGGLVNQVEAEIEKSVLLINQVFDPLQRIFLIGYGTSGDVVEGGVMVASETGELLDLVSLPFFPTYFVRN</sequence>
<evidence type="ECO:0000313" key="1">
    <source>
        <dbReference type="EMBL" id="NAY91543.1"/>
    </source>
</evidence>
<proteinExistence type="predicted"/>
<name>A0A964TB12_9FLAO</name>
<dbReference type="AlphaFoldDB" id="A0A964TB12"/>
<evidence type="ECO:0000313" key="2">
    <source>
        <dbReference type="Proteomes" id="UP000667650"/>
    </source>
</evidence>